<sequence>MSRLLAVPHDDVLITCPRCGAAIHVRAGIVRCLHCAWTWEAGPRCRCQGPGRRCPGPGVPAADTRIEFHCQYCGRITSEIRPLHRDHTPISPTCLCGTPMYVKTSGYPLTGSIPADHDQLTGLPFHLRTPCVGETLWAANLAHVTYLENWIGALHRPRKAPGAVQELGHRLPRWMLLAKNRSEVLRGLARLRGMAEQA</sequence>
<dbReference type="Proteomes" id="UP000280819">
    <property type="component" value="Unassembled WGS sequence"/>
</dbReference>
<accession>A0A3P1TCE2</accession>
<organism evidence="1 2">
    <name type="scientific">Arachnia propionica</name>
    <dbReference type="NCBI Taxonomy" id="1750"/>
    <lineage>
        <taxon>Bacteria</taxon>
        <taxon>Bacillati</taxon>
        <taxon>Actinomycetota</taxon>
        <taxon>Actinomycetes</taxon>
        <taxon>Propionibacteriales</taxon>
        <taxon>Propionibacteriaceae</taxon>
        <taxon>Arachnia</taxon>
    </lineage>
</organism>
<dbReference type="RefSeq" id="WP_124841893.1">
    <property type="nucleotide sequence ID" value="NZ_RQZG01000001.1"/>
</dbReference>
<protein>
    <submittedName>
        <fullName evidence="1">Uncharacterized protein</fullName>
    </submittedName>
</protein>
<evidence type="ECO:0000313" key="1">
    <source>
        <dbReference type="EMBL" id="RRD07117.1"/>
    </source>
</evidence>
<dbReference type="EMBL" id="RQZG01000001">
    <property type="protein sequence ID" value="RRD07117.1"/>
    <property type="molecule type" value="Genomic_DNA"/>
</dbReference>
<reference evidence="1 2" key="1">
    <citation type="submission" date="2018-11" db="EMBL/GenBank/DDBJ databases">
        <title>Genomes From Bacteria Associated with the Canine Oral Cavity: a Test Case for Automated Genome-Based Taxonomic Assignment.</title>
        <authorList>
            <person name="Coil D.A."/>
            <person name="Jospin G."/>
            <person name="Darling A.E."/>
            <person name="Wallis C."/>
            <person name="Davis I.J."/>
            <person name="Harris S."/>
            <person name="Eisen J.A."/>
            <person name="Holcombe L.J."/>
            <person name="O'Flynn C."/>
        </authorList>
    </citation>
    <scope>NUCLEOTIDE SEQUENCE [LARGE SCALE GENOMIC DNA]</scope>
    <source>
        <strain evidence="1 2">OH887_COT-365</strain>
    </source>
</reference>
<proteinExistence type="predicted"/>
<dbReference type="AlphaFoldDB" id="A0A3P1TCE2"/>
<dbReference type="OrthoDB" id="7189707at2"/>
<name>A0A3P1TCE2_9ACTN</name>
<comment type="caution">
    <text evidence="1">The sequence shown here is derived from an EMBL/GenBank/DDBJ whole genome shotgun (WGS) entry which is preliminary data.</text>
</comment>
<gene>
    <name evidence="1" type="ORF">EII34_01105</name>
</gene>
<evidence type="ECO:0000313" key="2">
    <source>
        <dbReference type="Proteomes" id="UP000280819"/>
    </source>
</evidence>